<evidence type="ECO:0000313" key="1">
    <source>
        <dbReference type="EMBL" id="KAK8601465.1"/>
    </source>
</evidence>
<reference evidence="1 2" key="1">
    <citation type="journal article" date="2024" name="G3 (Bethesda)">
        <title>Genome assembly of Hibiscus sabdariffa L. provides insights into metabolisms of medicinal natural products.</title>
        <authorList>
            <person name="Kim T."/>
        </authorList>
    </citation>
    <scope>NUCLEOTIDE SEQUENCE [LARGE SCALE GENOMIC DNA]</scope>
    <source>
        <strain evidence="1">TK-2024</strain>
        <tissue evidence="1">Old leaves</tissue>
    </source>
</reference>
<dbReference type="Pfam" id="PF10344">
    <property type="entry name" value="Hobbit"/>
    <property type="match status" value="1"/>
</dbReference>
<dbReference type="EMBL" id="JBBPBM010000001">
    <property type="protein sequence ID" value="KAK8601465.1"/>
    <property type="molecule type" value="Genomic_DNA"/>
</dbReference>
<organism evidence="1 2">
    <name type="scientific">Hibiscus sabdariffa</name>
    <name type="common">roselle</name>
    <dbReference type="NCBI Taxonomy" id="183260"/>
    <lineage>
        <taxon>Eukaryota</taxon>
        <taxon>Viridiplantae</taxon>
        <taxon>Streptophyta</taxon>
        <taxon>Embryophyta</taxon>
        <taxon>Tracheophyta</taxon>
        <taxon>Spermatophyta</taxon>
        <taxon>Magnoliopsida</taxon>
        <taxon>eudicotyledons</taxon>
        <taxon>Gunneridae</taxon>
        <taxon>Pentapetalae</taxon>
        <taxon>rosids</taxon>
        <taxon>malvids</taxon>
        <taxon>Malvales</taxon>
        <taxon>Malvaceae</taxon>
        <taxon>Malvoideae</taxon>
        <taxon>Hibiscus</taxon>
    </lineage>
</organism>
<dbReference type="PANTHER" id="PTHR15678:SF6">
    <property type="entry name" value="BRIDGE-LIKE LIPID TRANSFER PROTEIN FAMILY MEMBER 2"/>
    <property type="match status" value="1"/>
</dbReference>
<protein>
    <submittedName>
        <fullName evidence="1">Uncharacterized protein</fullName>
    </submittedName>
</protein>
<gene>
    <name evidence="1" type="ORF">V6N12_051298</name>
</gene>
<proteinExistence type="predicted"/>
<accession>A0ABR2GF72</accession>
<keyword evidence="2" id="KW-1185">Reference proteome</keyword>
<name>A0ABR2GF72_9ROSI</name>
<comment type="caution">
    <text evidence="1">The sequence shown here is derived from an EMBL/GenBank/DDBJ whole genome shotgun (WGS) entry which is preliminary data.</text>
</comment>
<dbReference type="InterPro" id="IPR045167">
    <property type="entry name" value="Hobbit"/>
</dbReference>
<sequence>MDWDYDSGYPMNHYLSAFPLEGKSREKVFDPFRFIAHSLRFDVSLKSKQSDSSVNEPHCKVEVASPTALPPYKIRLFARFPRFAVPRIPRSGNLPLDRAMTETMFRLDISPTCIKYKTFVEDDPTKGLTFTTTKFKVEVYFNRGKQKFTFECIREPLDLVYMGLDLHLLKAFINKEDSTSVIKVGQTSQSASKFLVKKVIL</sequence>
<dbReference type="PANTHER" id="PTHR15678">
    <property type="entry name" value="ANTIGEN MLAA-22-RELATED"/>
    <property type="match status" value="1"/>
</dbReference>
<dbReference type="Proteomes" id="UP001472677">
    <property type="component" value="Unassembled WGS sequence"/>
</dbReference>
<evidence type="ECO:0000313" key="2">
    <source>
        <dbReference type="Proteomes" id="UP001472677"/>
    </source>
</evidence>